<proteinExistence type="predicted"/>
<dbReference type="PANTHER" id="PTHR12363:SF44">
    <property type="entry name" value="ARM REPEAT SUPERFAMILY PROTEIN"/>
    <property type="match status" value="1"/>
</dbReference>
<dbReference type="InterPro" id="IPR016024">
    <property type="entry name" value="ARM-type_fold"/>
</dbReference>
<evidence type="ECO:0000313" key="2">
    <source>
        <dbReference type="Proteomes" id="UP001314263"/>
    </source>
</evidence>
<dbReference type="Gene3D" id="1.25.10.10">
    <property type="entry name" value="Leucine-rich Repeat Variant"/>
    <property type="match status" value="1"/>
</dbReference>
<keyword evidence="2" id="KW-1185">Reference proteome</keyword>
<dbReference type="AlphaFoldDB" id="A0AAV1HTH7"/>
<evidence type="ECO:0008006" key="3">
    <source>
        <dbReference type="Google" id="ProtNLM"/>
    </source>
</evidence>
<dbReference type="InterPro" id="IPR051345">
    <property type="entry name" value="Importin_beta-like_NTR"/>
</dbReference>
<dbReference type="GO" id="GO:0005737">
    <property type="term" value="C:cytoplasm"/>
    <property type="evidence" value="ECO:0007669"/>
    <property type="project" value="TreeGrafter"/>
</dbReference>
<dbReference type="PANTHER" id="PTHR12363">
    <property type="entry name" value="TRANSPORTIN 3 AND IMPORTIN 13"/>
    <property type="match status" value="1"/>
</dbReference>
<accession>A0AAV1HTH7</accession>
<dbReference type="InterPro" id="IPR011989">
    <property type="entry name" value="ARM-like"/>
</dbReference>
<protein>
    <recommendedName>
        <fullName evidence="3">Exportin-1/Importin-beta-like domain-containing protein</fullName>
    </recommendedName>
</protein>
<dbReference type="EMBL" id="CAUYUE010000001">
    <property type="protein sequence ID" value="CAK0735276.1"/>
    <property type="molecule type" value="Genomic_DNA"/>
</dbReference>
<name>A0AAV1HTH7_9CHLO</name>
<comment type="caution">
    <text evidence="1">The sequence shown here is derived from an EMBL/GenBank/DDBJ whole genome shotgun (WGS) entry which is preliminary data.</text>
</comment>
<dbReference type="GO" id="GO:0006606">
    <property type="term" value="P:protein import into nucleus"/>
    <property type="evidence" value="ECO:0007669"/>
    <property type="project" value="TreeGrafter"/>
</dbReference>
<reference evidence="1 2" key="1">
    <citation type="submission" date="2023-10" db="EMBL/GenBank/DDBJ databases">
        <authorList>
            <person name="Maclean D."/>
            <person name="Macfadyen A."/>
        </authorList>
    </citation>
    <scope>NUCLEOTIDE SEQUENCE [LARGE SCALE GENOMIC DNA]</scope>
</reference>
<sequence>MSFTLSVDAILAPNTSEDVTVFAAQSLLRKVQKQFNSLPKGDRPALFASLEACLHIASQRCAAAVSPLAVALAAAIVQWPEWDGSLEQIGSRLSALPMLHLVAALPAEAQNEGSSQGSLAGTESAPDKVLSWGSIVLGWLHMTAQHSAADQRALIIEAFAAWVRLGLLYEQNLPSQEVQGLLNLTFQCLLDSSESDLATASSAAIDVAEQTPEQLHPYLLPAVMPLYRLAEQAAAQGDSDRASRLCTAFAAYCSNAMLIWVSDTPQGAALRAGLLACAKLDSEDLPVTGEPIAAPALAAWTYLADFVHSLEAATKDEGHAREESLDAEHFRRVFVEYLTSLLPLLGKPSYNGADSKEDPVAASPLAASAKDCLQAVCNLLGPQAYIGIAAPLFLHSQSTGIDSVRLAEGVLFAVHAAEDMISDFLGAEEGPKGAAGQQAAAGMLLQILQKSAGMHAEVPKQAAIPLGIAILDPLCQLITSMLGLMHSQPAAAQGLLLSSLNLAARCSQEPKLARLAASCIERACEGAVTASVDIPQDVIFGLVQAIQAESSDADVQQGLVLALAHCLSISSNADLQQQMIAEVLKGLAPACHHLQSLHQSKETDGATLRRASSAAVSAFGKQRALLHQAGTYHGQGGALGEHMAPLGEPSERSLARRVVARFGSSWTSMQAVLRLPCPGVAELREIAARCCTLAMRADRRMCVPIVASSAAMQASLLTAPGGSYFSSPLSVALSSYMDEPQCRAALLDALMSLAASPDIQRLAQPAAPDQQPETALAVLTVTTAAARAMSADDAAECRLVTQSLPLVAACLTAHCKELPATALSCLDALLEAAQIQSPVREVLLAALYTSASLLLAAVLRALVTPFGIGRVHKAACVLCHLHMLAAAQQGPRQASAWLQSLLRGVVGSLQQEGYVEQDVAQRLCTDMQQALDSLQEASGGPVEAGRGVVTSAGGRQVKKALRNFADAHQGSS</sequence>
<gene>
    <name evidence="1" type="ORF">CVIRNUC_000554</name>
</gene>
<evidence type="ECO:0000313" key="1">
    <source>
        <dbReference type="EMBL" id="CAK0735276.1"/>
    </source>
</evidence>
<dbReference type="SUPFAM" id="SSF48371">
    <property type="entry name" value="ARM repeat"/>
    <property type="match status" value="1"/>
</dbReference>
<organism evidence="1 2">
    <name type="scientific">Coccomyxa viridis</name>
    <dbReference type="NCBI Taxonomy" id="1274662"/>
    <lineage>
        <taxon>Eukaryota</taxon>
        <taxon>Viridiplantae</taxon>
        <taxon>Chlorophyta</taxon>
        <taxon>core chlorophytes</taxon>
        <taxon>Trebouxiophyceae</taxon>
        <taxon>Trebouxiophyceae incertae sedis</taxon>
        <taxon>Coccomyxaceae</taxon>
        <taxon>Coccomyxa</taxon>
    </lineage>
</organism>
<dbReference type="Proteomes" id="UP001314263">
    <property type="component" value="Unassembled WGS sequence"/>
</dbReference>